<accession>A0AAD4BNG7</accession>
<evidence type="ECO:0000313" key="3">
    <source>
        <dbReference type="EMBL" id="KAF8435170.1"/>
    </source>
</evidence>
<feature type="domain" description="DNA helicase Pif1-like DEAD-box helicase" evidence="2">
    <location>
        <begin position="1"/>
        <end position="82"/>
    </location>
</feature>
<dbReference type="GO" id="GO:0005524">
    <property type="term" value="F:ATP binding"/>
    <property type="evidence" value="ECO:0007669"/>
    <property type="project" value="UniProtKB-KW"/>
</dbReference>
<dbReference type="GO" id="GO:0043139">
    <property type="term" value="F:5'-3' DNA helicase activity"/>
    <property type="evidence" value="ECO:0007669"/>
    <property type="project" value="UniProtKB-EC"/>
</dbReference>
<comment type="similarity">
    <text evidence="1">Belongs to the helicase family.</text>
</comment>
<keyword evidence="4" id="KW-1185">Reference proteome</keyword>
<evidence type="ECO:0000259" key="2">
    <source>
        <dbReference type="Pfam" id="PF05970"/>
    </source>
</evidence>
<feature type="non-terminal residue" evidence="3">
    <location>
        <position position="83"/>
    </location>
</feature>
<reference evidence="3" key="2">
    <citation type="journal article" date="2020" name="Nat. Commun.">
        <title>Large-scale genome sequencing of mycorrhizal fungi provides insights into the early evolution of symbiotic traits.</title>
        <authorList>
            <person name="Miyauchi S."/>
            <person name="Kiss E."/>
            <person name="Kuo A."/>
            <person name="Drula E."/>
            <person name="Kohler A."/>
            <person name="Sanchez-Garcia M."/>
            <person name="Morin E."/>
            <person name="Andreopoulos B."/>
            <person name="Barry K.W."/>
            <person name="Bonito G."/>
            <person name="Buee M."/>
            <person name="Carver A."/>
            <person name="Chen C."/>
            <person name="Cichocki N."/>
            <person name="Clum A."/>
            <person name="Culley D."/>
            <person name="Crous P.W."/>
            <person name="Fauchery L."/>
            <person name="Girlanda M."/>
            <person name="Hayes R.D."/>
            <person name="Keri Z."/>
            <person name="LaButti K."/>
            <person name="Lipzen A."/>
            <person name="Lombard V."/>
            <person name="Magnuson J."/>
            <person name="Maillard F."/>
            <person name="Murat C."/>
            <person name="Nolan M."/>
            <person name="Ohm R.A."/>
            <person name="Pangilinan J."/>
            <person name="Pereira M.F."/>
            <person name="Perotto S."/>
            <person name="Peter M."/>
            <person name="Pfister S."/>
            <person name="Riley R."/>
            <person name="Sitrit Y."/>
            <person name="Stielow J.B."/>
            <person name="Szollosi G."/>
            <person name="Zifcakova L."/>
            <person name="Stursova M."/>
            <person name="Spatafora J.W."/>
            <person name="Tedersoo L."/>
            <person name="Vaario L.M."/>
            <person name="Yamada A."/>
            <person name="Yan M."/>
            <person name="Wang P."/>
            <person name="Xu J."/>
            <person name="Bruns T."/>
            <person name="Baldrian P."/>
            <person name="Vilgalys R."/>
            <person name="Dunand C."/>
            <person name="Henrissat B."/>
            <person name="Grigoriev I.V."/>
            <person name="Hibbett D."/>
            <person name="Nagy L.G."/>
            <person name="Martin F.M."/>
        </authorList>
    </citation>
    <scope>NUCLEOTIDE SEQUENCE</scope>
    <source>
        <strain evidence="3">BED1</strain>
    </source>
</reference>
<sequence>MLNEEQMIAFTILKNFVYGLYPENAKKQVMMLIYGAGGTGKTKIIHMLTDELEKAELSPVLARTATTGVAACIIGGVTLHSWA</sequence>
<dbReference type="SUPFAM" id="SSF52540">
    <property type="entry name" value="P-loop containing nucleoside triphosphate hydrolases"/>
    <property type="match status" value="1"/>
</dbReference>
<organism evidence="3 4">
    <name type="scientific">Boletus edulis BED1</name>
    <dbReference type="NCBI Taxonomy" id="1328754"/>
    <lineage>
        <taxon>Eukaryota</taxon>
        <taxon>Fungi</taxon>
        <taxon>Dikarya</taxon>
        <taxon>Basidiomycota</taxon>
        <taxon>Agaricomycotina</taxon>
        <taxon>Agaricomycetes</taxon>
        <taxon>Agaricomycetidae</taxon>
        <taxon>Boletales</taxon>
        <taxon>Boletineae</taxon>
        <taxon>Boletaceae</taxon>
        <taxon>Boletoideae</taxon>
        <taxon>Boletus</taxon>
    </lineage>
</organism>
<keyword evidence="1" id="KW-0067">ATP-binding</keyword>
<dbReference type="Gene3D" id="3.40.50.300">
    <property type="entry name" value="P-loop containing nucleotide triphosphate hydrolases"/>
    <property type="match status" value="1"/>
</dbReference>
<keyword evidence="1" id="KW-0347">Helicase</keyword>
<protein>
    <recommendedName>
        <fullName evidence="1">ATP-dependent DNA helicase</fullName>
        <ecNumber evidence="1">5.6.2.3</ecNumber>
    </recommendedName>
</protein>
<dbReference type="GO" id="GO:0016787">
    <property type="term" value="F:hydrolase activity"/>
    <property type="evidence" value="ECO:0007669"/>
    <property type="project" value="UniProtKB-KW"/>
</dbReference>
<comment type="cofactor">
    <cofactor evidence="1">
        <name>Mg(2+)</name>
        <dbReference type="ChEBI" id="CHEBI:18420"/>
    </cofactor>
</comment>
<keyword evidence="1" id="KW-0233">DNA recombination</keyword>
<name>A0AAD4BNG7_BOLED</name>
<dbReference type="GO" id="GO:0006310">
    <property type="term" value="P:DNA recombination"/>
    <property type="evidence" value="ECO:0007669"/>
    <property type="project" value="UniProtKB-KW"/>
</dbReference>
<dbReference type="Proteomes" id="UP001194468">
    <property type="component" value="Unassembled WGS sequence"/>
</dbReference>
<dbReference type="GO" id="GO:0006281">
    <property type="term" value="P:DNA repair"/>
    <property type="evidence" value="ECO:0007669"/>
    <property type="project" value="UniProtKB-KW"/>
</dbReference>
<keyword evidence="1" id="KW-0547">Nucleotide-binding</keyword>
<keyword evidence="1" id="KW-0227">DNA damage</keyword>
<reference evidence="3" key="1">
    <citation type="submission" date="2019-10" db="EMBL/GenBank/DDBJ databases">
        <authorList>
            <consortium name="DOE Joint Genome Institute"/>
            <person name="Kuo A."/>
            <person name="Miyauchi S."/>
            <person name="Kiss E."/>
            <person name="Drula E."/>
            <person name="Kohler A."/>
            <person name="Sanchez-Garcia M."/>
            <person name="Andreopoulos B."/>
            <person name="Barry K.W."/>
            <person name="Bonito G."/>
            <person name="Buee M."/>
            <person name="Carver A."/>
            <person name="Chen C."/>
            <person name="Cichocki N."/>
            <person name="Clum A."/>
            <person name="Culley D."/>
            <person name="Crous P.W."/>
            <person name="Fauchery L."/>
            <person name="Girlanda M."/>
            <person name="Hayes R."/>
            <person name="Keri Z."/>
            <person name="LaButti K."/>
            <person name="Lipzen A."/>
            <person name="Lombard V."/>
            <person name="Magnuson J."/>
            <person name="Maillard F."/>
            <person name="Morin E."/>
            <person name="Murat C."/>
            <person name="Nolan M."/>
            <person name="Ohm R."/>
            <person name="Pangilinan J."/>
            <person name="Pereira M."/>
            <person name="Perotto S."/>
            <person name="Peter M."/>
            <person name="Riley R."/>
            <person name="Sitrit Y."/>
            <person name="Stielow B."/>
            <person name="Szollosi G."/>
            <person name="Zifcakova L."/>
            <person name="Stursova M."/>
            <person name="Spatafora J.W."/>
            <person name="Tedersoo L."/>
            <person name="Vaario L.-M."/>
            <person name="Yamada A."/>
            <person name="Yan M."/>
            <person name="Wang P."/>
            <person name="Xu J."/>
            <person name="Bruns T."/>
            <person name="Baldrian P."/>
            <person name="Vilgalys R."/>
            <person name="Henrissat B."/>
            <person name="Grigoriev I.V."/>
            <person name="Hibbett D."/>
            <person name="Nagy L.G."/>
            <person name="Martin F.M."/>
        </authorList>
    </citation>
    <scope>NUCLEOTIDE SEQUENCE</scope>
    <source>
        <strain evidence="3">BED1</strain>
    </source>
</reference>
<evidence type="ECO:0000256" key="1">
    <source>
        <dbReference type="RuleBase" id="RU363044"/>
    </source>
</evidence>
<dbReference type="GO" id="GO:0000723">
    <property type="term" value="P:telomere maintenance"/>
    <property type="evidence" value="ECO:0007669"/>
    <property type="project" value="InterPro"/>
</dbReference>
<dbReference type="Pfam" id="PF05970">
    <property type="entry name" value="PIF1"/>
    <property type="match status" value="1"/>
</dbReference>
<dbReference type="AlphaFoldDB" id="A0AAD4BNG7"/>
<keyword evidence="1" id="KW-0234">DNA repair</keyword>
<dbReference type="EC" id="5.6.2.3" evidence="1"/>
<keyword evidence="1" id="KW-0378">Hydrolase</keyword>
<dbReference type="InterPro" id="IPR027417">
    <property type="entry name" value="P-loop_NTPase"/>
</dbReference>
<comment type="caution">
    <text evidence="3">The sequence shown here is derived from an EMBL/GenBank/DDBJ whole genome shotgun (WGS) entry which is preliminary data.</text>
</comment>
<dbReference type="EMBL" id="WHUW01000026">
    <property type="protein sequence ID" value="KAF8435170.1"/>
    <property type="molecule type" value="Genomic_DNA"/>
</dbReference>
<proteinExistence type="inferred from homology"/>
<comment type="catalytic activity">
    <reaction evidence="1">
        <text>ATP + H2O = ADP + phosphate + H(+)</text>
        <dbReference type="Rhea" id="RHEA:13065"/>
        <dbReference type="ChEBI" id="CHEBI:15377"/>
        <dbReference type="ChEBI" id="CHEBI:15378"/>
        <dbReference type="ChEBI" id="CHEBI:30616"/>
        <dbReference type="ChEBI" id="CHEBI:43474"/>
        <dbReference type="ChEBI" id="CHEBI:456216"/>
        <dbReference type="EC" id="5.6.2.3"/>
    </reaction>
</comment>
<evidence type="ECO:0000313" key="4">
    <source>
        <dbReference type="Proteomes" id="UP001194468"/>
    </source>
</evidence>
<dbReference type="InterPro" id="IPR010285">
    <property type="entry name" value="DNA_helicase_pif1-like_DEAD"/>
</dbReference>
<gene>
    <name evidence="3" type="ORF">L210DRAFT_843991</name>
</gene>